<protein>
    <recommendedName>
        <fullName evidence="4">DUF2232 domain-containing protein</fullName>
    </recommendedName>
</protein>
<keyword evidence="1" id="KW-1133">Transmembrane helix</keyword>
<feature type="transmembrane region" description="Helical" evidence="1">
    <location>
        <begin position="130"/>
        <end position="157"/>
    </location>
</feature>
<gene>
    <name evidence="2" type="ORF">E5347_02215</name>
</gene>
<keyword evidence="3" id="KW-1185">Reference proteome</keyword>
<accession>A0A4S2DMV5</accession>
<organism evidence="2 3">
    <name type="scientific">Clostridium sartagoforme</name>
    <dbReference type="NCBI Taxonomy" id="84031"/>
    <lineage>
        <taxon>Bacteria</taxon>
        <taxon>Bacillati</taxon>
        <taxon>Bacillota</taxon>
        <taxon>Clostridia</taxon>
        <taxon>Eubacteriales</taxon>
        <taxon>Clostridiaceae</taxon>
        <taxon>Clostridium</taxon>
    </lineage>
</organism>
<evidence type="ECO:0000313" key="3">
    <source>
        <dbReference type="Proteomes" id="UP000306888"/>
    </source>
</evidence>
<evidence type="ECO:0000313" key="2">
    <source>
        <dbReference type="EMBL" id="TGY43649.1"/>
    </source>
</evidence>
<dbReference type="RefSeq" id="WP_136004170.1">
    <property type="nucleotide sequence ID" value="NZ_SRYR01000001.1"/>
</dbReference>
<evidence type="ECO:0008006" key="4">
    <source>
        <dbReference type="Google" id="ProtNLM"/>
    </source>
</evidence>
<feature type="transmembrane region" description="Helical" evidence="1">
    <location>
        <begin position="56"/>
        <end position="79"/>
    </location>
</feature>
<dbReference type="EMBL" id="SRYR01000001">
    <property type="protein sequence ID" value="TGY43649.1"/>
    <property type="molecule type" value="Genomic_DNA"/>
</dbReference>
<comment type="caution">
    <text evidence="2">The sequence shown here is derived from an EMBL/GenBank/DDBJ whole genome shotgun (WGS) entry which is preliminary data.</text>
</comment>
<keyword evidence="1" id="KW-0472">Membrane</keyword>
<feature type="transmembrane region" description="Helical" evidence="1">
    <location>
        <begin position="100"/>
        <end position="124"/>
    </location>
</feature>
<dbReference type="Proteomes" id="UP000306888">
    <property type="component" value="Unassembled WGS sequence"/>
</dbReference>
<dbReference type="OrthoDB" id="1708005at2"/>
<reference evidence="2 3" key="1">
    <citation type="submission" date="2019-04" db="EMBL/GenBank/DDBJ databases">
        <title>Microbes associate with the intestines of laboratory mice.</title>
        <authorList>
            <person name="Navarre W."/>
            <person name="Wong E."/>
            <person name="Huang K."/>
            <person name="Tropini C."/>
            <person name="Ng K."/>
            <person name="Yu B."/>
        </authorList>
    </citation>
    <scope>NUCLEOTIDE SEQUENCE [LARGE SCALE GENOMIC DNA]</scope>
    <source>
        <strain evidence="2 3">NM50_B9-20</strain>
    </source>
</reference>
<evidence type="ECO:0000256" key="1">
    <source>
        <dbReference type="SAM" id="Phobius"/>
    </source>
</evidence>
<dbReference type="AlphaFoldDB" id="A0A4S2DMV5"/>
<name>A0A4S2DMV5_9CLOT</name>
<sequence length="164" mass="18571">MKAKELTVSAVLTALTIVILYLNLLLPISTISILTLASALIPVALIRGSIKSSILVYISSSIIGFFILPLNIILLYILFFGVYGIIKYFIEKINKLPIEIILKIIFFNIILVLSIFVFNSFVAIEITKLPIYLLFIVAQPVFLIYDYALSLLISFYLDRIHKRI</sequence>
<proteinExistence type="predicted"/>
<keyword evidence="1" id="KW-0812">Transmembrane</keyword>
<feature type="transmembrane region" description="Helical" evidence="1">
    <location>
        <begin position="6"/>
        <end position="26"/>
    </location>
</feature>